<protein>
    <submittedName>
        <fullName evidence="2">Uncharacterized protein</fullName>
    </submittedName>
</protein>
<dbReference type="Proteomes" id="UP000297014">
    <property type="component" value="Unassembled WGS sequence"/>
</dbReference>
<feature type="region of interest" description="Disordered" evidence="1">
    <location>
        <begin position="1"/>
        <end position="46"/>
    </location>
</feature>
<organism evidence="2 3">
    <name type="scientific">Alkalihalobacillus alcalophilus ATCC 27647 = CGMCC 1.3604</name>
    <dbReference type="NCBI Taxonomy" id="1218173"/>
    <lineage>
        <taxon>Bacteria</taxon>
        <taxon>Bacillati</taxon>
        <taxon>Bacillota</taxon>
        <taxon>Bacilli</taxon>
        <taxon>Bacillales</taxon>
        <taxon>Bacillaceae</taxon>
        <taxon>Alkalihalobacillus</taxon>
    </lineage>
</organism>
<name>A0A4V3X895_ALKAL</name>
<gene>
    <name evidence="2" type="ORF">AJ85_17540</name>
</gene>
<dbReference type="EMBL" id="JALP01000228">
    <property type="protein sequence ID" value="THG89472.1"/>
    <property type="molecule type" value="Genomic_DNA"/>
</dbReference>
<proteinExistence type="predicted"/>
<reference evidence="2 3" key="1">
    <citation type="submission" date="2014-01" db="EMBL/GenBank/DDBJ databases">
        <title>Draft genome sequencing of Bacillus alcalophilus CGMCC 1.3604.</title>
        <authorList>
            <person name="Yang J."/>
            <person name="Diao L."/>
            <person name="Yang S."/>
        </authorList>
    </citation>
    <scope>NUCLEOTIDE SEQUENCE [LARGE SCALE GENOMIC DNA]</scope>
    <source>
        <strain evidence="2 3">CGMCC 1.3604</strain>
    </source>
</reference>
<dbReference type="AlphaFoldDB" id="A0A4V3X895"/>
<evidence type="ECO:0000313" key="3">
    <source>
        <dbReference type="Proteomes" id="UP000297014"/>
    </source>
</evidence>
<accession>A0A4V3X895</accession>
<evidence type="ECO:0000313" key="2">
    <source>
        <dbReference type="EMBL" id="THG89472.1"/>
    </source>
</evidence>
<feature type="compositionally biased region" description="Basic and acidic residues" evidence="1">
    <location>
        <begin position="1"/>
        <end position="40"/>
    </location>
</feature>
<evidence type="ECO:0000256" key="1">
    <source>
        <dbReference type="SAM" id="MobiDB-lite"/>
    </source>
</evidence>
<sequence length="46" mass="5715">MRWRPKKEEKEGERGIQRQMETKKGGERREKRYPKADGDKKRRNKK</sequence>
<comment type="caution">
    <text evidence="2">The sequence shown here is derived from an EMBL/GenBank/DDBJ whole genome shotgun (WGS) entry which is preliminary data.</text>
</comment>